<organism evidence="1 2">
    <name type="scientific">Planococcus chinensis</name>
    <dbReference type="NCBI Taxonomy" id="272917"/>
    <lineage>
        <taxon>Bacteria</taxon>
        <taxon>Bacillati</taxon>
        <taxon>Bacillota</taxon>
        <taxon>Bacilli</taxon>
        <taxon>Bacillales</taxon>
        <taxon>Caryophanaceae</taxon>
        <taxon>Planococcus</taxon>
    </lineage>
</organism>
<dbReference type="CDD" id="cd01983">
    <property type="entry name" value="SIMIBI"/>
    <property type="match status" value="1"/>
</dbReference>
<dbReference type="InterPro" id="IPR052922">
    <property type="entry name" value="Cytidylate_Kinase-2"/>
</dbReference>
<dbReference type="Gene3D" id="3.40.50.300">
    <property type="entry name" value="P-loop containing nucleotide triphosphate hydrolases"/>
    <property type="match status" value="1"/>
</dbReference>
<sequence length="180" mass="21044">MGRIMVVGVSAGVGKSTFARALGEELGLPVYHLDRYHWKPGWVEADKDEFREALEELVKEDAWIIEGNYSSTIDLRLSRADTLIYLELPLRVCLYRVLKRWLTNIGRTRHDMGEGCPERMEWKFLKFIITTYGRRKTEMRQRLAAFREMDPRNRPVLLASKEQINGFLSGQGENRRKKVQ</sequence>
<dbReference type="Proteomes" id="UP001597273">
    <property type="component" value="Unassembled WGS sequence"/>
</dbReference>
<dbReference type="PANTHER" id="PTHR37816">
    <property type="entry name" value="YALI0E33011P"/>
    <property type="match status" value="1"/>
</dbReference>
<accession>A0ABW4QMH3</accession>
<name>A0ABW4QMH3_9BACL</name>
<dbReference type="SUPFAM" id="SSF52540">
    <property type="entry name" value="P-loop containing nucleoside triphosphate hydrolases"/>
    <property type="match status" value="1"/>
</dbReference>
<comment type="caution">
    <text evidence="1">The sequence shown here is derived from an EMBL/GenBank/DDBJ whole genome shotgun (WGS) entry which is preliminary data.</text>
</comment>
<dbReference type="PANTHER" id="PTHR37816:SF2">
    <property type="entry name" value="DNA TOPOLOGY MODULATION PROTEIN FLAR-RELATED PROTEIN"/>
    <property type="match status" value="1"/>
</dbReference>
<dbReference type="RefSeq" id="WP_204893334.1">
    <property type="nucleotide sequence ID" value="NZ_JBHUFW010000025.1"/>
</dbReference>
<dbReference type="EMBL" id="JBHUFW010000025">
    <property type="protein sequence ID" value="MFD1864833.1"/>
    <property type="molecule type" value="Genomic_DNA"/>
</dbReference>
<evidence type="ECO:0000313" key="1">
    <source>
        <dbReference type="EMBL" id="MFD1864833.1"/>
    </source>
</evidence>
<keyword evidence="2" id="KW-1185">Reference proteome</keyword>
<dbReference type="InterPro" id="IPR027417">
    <property type="entry name" value="P-loop_NTPase"/>
</dbReference>
<evidence type="ECO:0000313" key="2">
    <source>
        <dbReference type="Proteomes" id="UP001597273"/>
    </source>
</evidence>
<gene>
    <name evidence="1" type="ORF">ACFSDB_18215</name>
</gene>
<proteinExistence type="predicted"/>
<protein>
    <submittedName>
        <fullName evidence="1">Topology modulation protein</fullName>
    </submittedName>
</protein>
<reference evidence="2" key="1">
    <citation type="journal article" date="2019" name="Int. J. Syst. Evol. Microbiol.">
        <title>The Global Catalogue of Microorganisms (GCM) 10K type strain sequencing project: providing services to taxonomists for standard genome sequencing and annotation.</title>
        <authorList>
            <consortium name="The Broad Institute Genomics Platform"/>
            <consortium name="The Broad Institute Genome Sequencing Center for Infectious Disease"/>
            <person name="Wu L."/>
            <person name="Ma J."/>
        </authorList>
    </citation>
    <scope>NUCLEOTIDE SEQUENCE [LARGE SCALE GENOMIC DNA]</scope>
    <source>
        <strain evidence="2">CGMCC 1.15475</strain>
    </source>
</reference>